<proteinExistence type="predicted"/>
<sequence>MENEKEIKELSSKLVRLEKKLNMLYERFDSGRALSEELSRRYKESTNADEKKQLLKEQSRSREENANTLRMLEWAREDIGKVEAAIARIKKGGRIWSSDR</sequence>
<reference evidence="2 3" key="1">
    <citation type="journal article" date="2018" name="Nat. Ecol. Evol.">
        <title>Pezizomycetes genomes reveal the molecular basis of ectomycorrhizal truffle lifestyle.</title>
        <authorList>
            <person name="Murat C."/>
            <person name="Payen T."/>
            <person name="Noel B."/>
            <person name="Kuo A."/>
            <person name="Morin E."/>
            <person name="Chen J."/>
            <person name="Kohler A."/>
            <person name="Krizsan K."/>
            <person name="Balestrini R."/>
            <person name="Da Silva C."/>
            <person name="Montanini B."/>
            <person name="Hainaut M."/>
            <person name="Levati E."/>
            <person name="Barry K.W."/>
            <person name="Belfiori B."/>
            <person name="Cichocki N."/>
            <person name="Clum A."/>
            <person name="Dockter R.B."/>
            <person name="Fauchery L."/>
            <person name="Guy J."/>
            <person name="Iotti M."/>
            <person name="Le Tacon F."/>
            <person name="Lindquist E.A."/>
            <person name="Lipzen A."/>
            <person name="Malagnac F."/>
            <person name="Mello A."/>
            <person name="Molinier V."/>
            <person name="Miyauchi S."/>
            <person name="Poulain J."/>
            <person name="Riccioni C."/>
            <person name="Rubini A."/>
            <person name="Sitrit Y."/>
            <person name="Splivallo R."/>
            <person name="Traeger S."/>
            <person name="Wang M."/>
            <person name="Zifcakova L."/>
            <person name="Wipf D."/>
            <person name="Zambonelli A."/>
            <person name="Paolocci F."/>
            <person name="Nowrousian M."/>
            <person name="Ottonello S."/>
            <person name="Baldrian P."/>
            <person name="Spatafora J.W."/>
            <person name="Henrissat B."/>
            <person name="Nagy L.G."/>
            <person name="Aury J.M."/>
            <person name="Wincker P."/>
            <person name="Grigoriev I.V."/>
            <person name="Bonfante P."/>
            <person name="Martin F.M."/>
        </authorList>
    </citation>
    <scope>NUCLEOTIDE SEQUENCE [LARGE SCALE GENOMIC DNA]</scope>
    <source>
        <strain evidence="2 3">CCBAS932</strain>
    </source>
</reference>
<evidence type="ECO:0000313" key="2">
    <source>
        <dbReference type="EMBL" id="RPB10669.1"/>
    </source>
</evidence>
<keyword evidence="3" id="KW-1185">Reference proteome</keyword>
<evidence type="ECO:0000313" key="3">
    <source>
        <dbReference type="Proteomes" id="UP000277580"/>
    </source>
</evidence>
<feature type="compositionally biased region" description="Basic and acidic residues" evidence="1">
    <location>
        <begin position="39"/>
        <end position="65"/>
    </location>
</feature>
<gene>
    <name evidence="2" type="ORF">P167DRAFT_244808</name>
</gene>
<dbReference type="AlphaFoldDB" id="A0A3N4KMR5"/>
<dbReference type="InParanoid" id="A0A3N4KMR5"/>
<accession>A0A3N4KMR5</accession>
<dbReference type="EMBL" id="ML119141">
    <property type="protein sequence ID" value="RPB10669.1"/>
    <property type="molecule type" value="Genomic_DNA"/>
</dbReference>
<organism evidence="2 3">
    <name type="scientific">Morchella conica CCBAS932</name>
    <dbReference type="NCBI Taxonomy" id="1392247"/>
    <lineage>
        <taxon>Eukaryota</taxon>
        <taxon>Fungi</taxon>
        <taxon>Dikarya</taxon>
        <taxon>Ascomycota</taxon>
        <taxon>Pezizomycotina</taxon>
        <taxon>Pezizomycetes</taxon>
        <taxon>Pezizales</taxon>
        <taxon>Morchellaceae</taxon>
        <taxon>Morchella</taxon>
    </lineage>
</organism>
<protein>
    <submittedName>
        <fullName evidence="2">Uncharacterized protein</fullName>
    </submittedName>
</protein>
<name>A0A3N4KMR5_9PEZI</name>
<dbReference type="Proteomes" id="UP000277580">
    <property type="component" value="Unassembled WGS sequence"/>
</dbReference>
<evidence type="ECO:0000256" key="1">
    <source>
        <dbReference type="SAM" id="MobiDB-lite"/>
    </source>
</evidence>
<feature type="region of interest" description="Disordered" evidence="1">
    <location>
        <begin position="39"/>
        <end position="66"/>
    </location>
</feature>